<evidence type="ECO:0000313" key="2">
    <source>
        <dbReference type="Proteomes" id="UP000092445"/>
    </source>
</evidence>
<reference evidence="1" key="2">
    <citation type="submission" date="2020-05" db="UniProtKB">
        <authorList>
            <consortium name="EnsemblMetazoa"/>
        </authorList>
    </citation>
    <scope>IDENTIFICATION</scope>
    <source>
        <strain evidence="1">IAEA</strain>
    </source>
</reference>
<keyword evidence="2" id="KW-1185">Reference proteome</keyword>
<evidence type="ECO:0000313" key="1">
    <source>
        <dbReference type="EnsemblMetazoa" id="GPAI027417-PA"/>
    </source>
</evidence>
<organism evidence="1 2">
    <name type="scientific">Glossina pallidipes</name>
    <name type="common">Tsetse fly</name>
    <dbReference type="NCBI Taxonomy" id="7398"/>
    <lineage>
        <taxon>Eukaryota</taxon>
        <taxon>Metazoa</taxon>
        <taxon>Ecdysozoa</taxon>
        <taxon>Arthropoda</taxon>
        <taxon>Hexapoda</taxon>
        <taxon>Insecta</taxon>
        <taxon>Pterygota</taxon>
        <taxon>Neoptera</taxon>
        <taxon>Endopterygota</taxon>
        <taxon>Diptera</taxon>
        <taxon>Brachycera</taxon>
        <taxon>Muscomorpha</taxon>
        <taxon>Hippoboscoidea</taxon>
        <taxon>Glossinidae</taxon>
        <taxon>Glossina</taxon>
    </lineage>
</organism>
<sequence>MQHEGTTAVLYHKLNSDVKSQDYYRVVTTEYSMVIFREDSKAEDRQRTDLLELSFAVALSVATIIVTFSKTTHLSRQIKSKWYRKKLRRRPLVYSTLRMDNDTNIDDGDGDGDDDDDDDDDDDYYDDDDVVVCKYSKRHEQSAITTITTATRLYTGYITVFI</sequence>
<dbReference type="Proteomes" id="UP000092445">
    <property type="component" value="Unassembled WGS sequence"/>
</dbReference>
<dbReference type="EnsemblMetazoa" id="GPAI027417-RA">
    <property type="protein sequence ID" value="GPAI027417-PA"/>
    <property type="gene ID" value="GPAI027417"/>
</dbReference>
<dbReference type="AlphaFoldDB" id="A0A1A9ZWP2"/>
<proteinExistence type="predicted"/>
<name>A0A1A9ZWP2_GLOPL</name>
<dbReference type="VEuPathDB" id="VectorBase:GPAI027417"/>
<accession>A0A1A9ZWP2</accession>
<reference evidence="2" key="1">
    <citation type="submission" date="2014-03" db="EMBL/GenBank/DDBJ databases">
        <authorList>
            <person name="Aksoy S."/>
            <person name="Warren W."/>
            <person name="Wilson R.K."/>
        </authorList>
    </citation>
    <scope>NUCLEOTIDE SEQUENCE [LARGE SCALE GENOMIC DNA]</scope>
    <source>
        <strain evidence="2">IAEA</strain>
    </source>
</reference>
<protein>
    <submittedName>
        <fullName evidence="1">Uncharacterized protein</fullName>
    </submittedName>
</protein>